<dbReference type="NCBIfam" id="TIGR01549">
    <property type="entry name" value="HAD-SF-IA-v1"/>
    <property type="match status" value="1"/>
</dbReference>
<keyword evidence="6" id="KW-1185">Reference proteome</keyword>
<gene>
    <name evidence="5" type="ORF">Q4481_00900</name>
</gene>
<accession>A0ABT8YFL2</accession>
<dbReference type="SUPFAM" id="SSF56784">
    <property type="entry name" value="HAD-like"/>
    <property type="match status" value="1"/>
</dbReference>
<dbReference type="SFLD" id="SFLDG01129">
    <property type="entry name" value="C1.5:_HAD__Beta-PGM__Phosphata"/>
    <property type="match status" value="1"/>
</dbReference>
<dbReference type="PANTHER" id="PTHR43434">
    <property type="entry name" value="PHOSPHOGLYCOLATE PHOSPHATASE"/>
    <property type="match status" value="1"/>
</dbReference>
<dbReference type="Proteomes" id="UP001174932">
    <property type="component" value="Unassembled WGS sequence"/>
</dbReference>
<dbReference type="InterPro" id="IPR036412">
    <property type="entry name" value="HAD-like_sf"/>
</dbReference>
<dbReference type="InterPro" id="IPR006439">
    <property type="entry name" value="HAD-SF_hydro_IA"/>
</dbReference>
<comment type="pathway">
    <text evidence="2">Organic acid metabolism; glycolate biosynthesis; glycolate from 2-phosphoglycolate: step 1/1.</text>
</comment>
<dbReference type="InterPro" id="IPR023214">
    <property type="entry name" value="HAD_sf"/>
</dbReference>
<sequence length="237" mass="24827">MTKIAAVLFDKDGTLLDFDRSWEPVNRRAALYAANGDQALANRLMQACGMDPESGRVVPDSLFAASSTGEIARAMIDHGAPFALADLTTALDRFFFEGAADAVPLTDLVTLFTRLKARGLKLGIASSDNEASIRLMAESKGILGLLDYIAGYDSGHGVKPGPGMIHGFAEATGVPAGQVLMVGDNTHDLHMARNAAAGLAVGVLSGTGTREHLEPIADHVIDGVDDLVTLLDELEAA</sequence>
<comment type="similarity">
    <text evidence="3">Belongs to the HAD-like hydrolase superfamily. CbbY/CbbZ/Gph/YieH family.</text>
</comment>
<dbReference type="Pfam" id="PF00702">
    <property type="entry name" value="Hydrolase"/>
    <property type="match status" value="1"/>
</dbReference>
<dbReference type="PANTHER" id="PTHR43434:SF1">
    <property type="entry name" value="PHOSPHOGLYCOLATE PHOSPHATASE"/>
    <property type="match status" value="1"/>
</dbReference>
<comment type="catalytic activity">
    <reaction evidence="1">
        <text>2-phosphoglycolate + H2O = glycolate + phosphate</text>
        <dbReference type="Rhea" id="RHEA:14369"/>
        <dbReference type="ChEBI" id="CHEBI:15377"/>
        <dbReference type="ChEBI" id="CHEBI:29805"/>
        <dbReference type="ChEBI" id="CHEBI:43474"/>
        <dbReference type="ChEBI" id="CHEBI:58033"/>
        <dbReference type="EC" id="3.1.3.18"/>
    </reaction>
</comment>
<proteinExistence type="inferred from homology"/>
<evidence type="ECO:0000313" key="5">
    <source>
        <dbReference type="EMBL" id="MDO6962491.1"/>
    </source>
</evidence>
<dbReference type="InterPro" id="IPR023198">
    <property type="entry name" value="PGP-like_dom2"/>
</dbReference>
<dbReference type="GO" id="GO:0016787">
    <property type="term" value="F:hydrolase activity"/>
    <property type="evidence" value="ECO:0007669"/>
    <property type="project" value="UniProtKB-KW"/>
</dbReference>
<keyword evidence="5" id="KW-0378">Hydrolase</keyword>
<protein>
    <recommendedName>
        <fullName evidence="4">phosphoglycolate phosphatase</fullName>
        <ecNumber evidence="4">3.1.3.18</ecNumber>
    </recommendedName>
</protein>
<reference evidence="5" key="2">
    <citation type="submission" date="2023-07" db="EMBL/GenBank/DDBJ databases">
        <authorList>
            <person name="Shen H."/>
        </authorList>
    </citation>
    <scope>NUCLEOTIDE SEQUENCE</scope>
    <source>
        <strain evidence="5">TNR-22</strain>
    </source>
</reference>
<name>A0ABT8YFL2_9HYPH</name>
<organism evidence="5 6">
    <name type="scientific">Rhizobium alvei</name>
    <dbReference type="NCBI Taxonomy" id="1132659"/>
    <lineage>
        <taxon>Bacteria</taxon>
        <taxon>Pseudomonadati</taxon>
        <taxon>Pseudomonadota</taxon>
        <taxon>Alphaproteobacteria</taxon>
        <taxon>Hyphomicrobiales</taxon>
        <taxon>Rhizobiaceae</taxon>
        <taxon>Rhizobium/Agrobacterium group</taxon>
        <taxon>Rhizobium</taxon>
    </lineage>
</organism>
<reference evidence="5" key="1">
    <citation type="journal article" date="2015" name="Int. J. Syst. Evol. Microbiol.">
        <title>Rhizobium alvei sp. nov., isolated from a freshwater river.</title>
        <authorList>
            <person name="Sheu S.Y."/>
            <person name="Huang H.W."/>
            <person name="Young C.C."/>
            <person name="Chen W.M."/>
        </authorList>
    </citation>
    <scope>NUCLEOTIDE SEQUENCE</scope>
    <source>
        <strain evidence="5">TNR-22</strain>
    </source>
</reference>
<dbReference type="Gene3D" id="1.10.150.240">
    <property type="entry name" value="Putative phosphatase, domain 2"/>
    <property type="match status" value="1"/>
</dbReference>
<comment type="caution">
    <text evidence="5">The sequence shown here is derived from an EMBL/GenBank/DDBJ whole genome shotgun (WGS) entry which is preliminary data.</text>
</comment>
<evidence type="ECO:0000256" key="2">
    <source>
        <dbReference type="ARBA" id="ARBA00004818"/>
    </source>
</evidence>
<dbReference type="PRINTS" id="PR00413">
    <property type="entry name" value="HADHALOGNASE"/>
</dbReference>
<dbReference type="Gene3D" id="3.40.50.1000">
    <property type="entry name" value="HAD superfamily/HAD-like"/>
    <property type="match status" value="1"/>
</dbReference>
<dbReference type="RefSeq" id="WP_304374330.1">
    <property type="nucleotide sequence ID" value="NZ_JAUOZU010000001.1"/>
</dbReference>
<evidence type="ECO:0000313" key="6">
    <source>
        <dbReference type="Proteomes" id="UP001174932"/>
    </source>
</evidence>
<dbReference type="InterPro" id="IPR050155">
    <property type="entry name" value="HAD-like_hydrolase_sf"/>
</dbReference>
<evidence type="ECO:0000256" key="4">
    <source>
        <dbReference type="ARBA" id="ARBA00013078"/>
    </source>
</evidence>
<dbReference type="SFLD" id="SFLDS00003">
    <property type="entry name" value="Haloacid_Dehalogenase"/>
    <property type="match status" value="1"/>
</dbReference>
<evidence type="ECO:0000256" key="1">
    <source>
        <dbReference type="ARBA" id="ARBA00000830"/>
    </source>
</evidence>
<evidence type="ECO:0000256" key="3">
    <source>
        <dbReference type="ARBA" id="ARBA00006171"/>
    </source>
</evidence>
<dbReference type="EMBL" id="JAUOZU010000001">
    <property type="protein sequence ID" value="MDO6962491.1"/>
    <property type="molecule type" value="Genomic_DNA"/>
</dbReference>
<dbReference type="EC" id="3.1.3.18" evidence="4"/>